<protein>
    <submittedName>
        <fullName evidence="3">Uncharacterized protein</fullName>
    </submittedName>
</protein>
<feature type="compositionally biased region" description="Pro residues" evidence="1">
    <location>
        <begin position="52"/>
        <end position="75"/>
    </location>
</feature>
<keyword evidence="2" id="KW-1133">Transmembrane helix</keyword>
<proteinExistence type="predicted"/>
<reference evidence="3 4" key="1">
    <citation type="journal article" date="2019" name="Extremophiles">
        <title>Biogeography of thermophiles and predominance of Thermus scotoductus in domestic water heaters.</title>
        <authorList>
            <person name="Wilpiszeski R.L."/>
            <person name="Zhang Z."/>
            <person name="House C.H."/>
        </authorList>
    </citation>
    <scope>NUCLEOTIDE SEQUENCE [LARGE SCALE GENOMIC DNA]</scope>
    <source>
        <strain evidence="3 4">32_S32</strain>
    </source>
</reference>
<keyword evidence="2" id="KW-0472">Membrane</keyword>
<comment type="caution">
    <text evidence="3">The sequence shown here is derived from an EMBL/GenBank/DDBJ whole genome shotgun (WGS) entry which is preliminary data.</text>
</comment>
<accession>A0A430QZ70</accession>
<sequence>MKDETLLYLLLAGAAGAAIYFAWKANQPVNIPIHQGNTAGGAGTSPSASPSYPSPYPYPQPSPGSYPYPQQPNPTPGQQVGGAVDQFLGGVNAIVGAIGAIGNLFGGMGGGSSAGSSGVATLGDAFTGSTSYTWDPWSQTYVPSDSYAPSDSYVDLWNTFTGEPYDPWSTGYETTAPVGSYAGWL</sequence>
<dbReference type="AlphaFoldDB" id="A0A430QZ70"/>
<gene>
    <name evidence="3" type="ORF">CSW45_13540</name>
</gene>
<name>A0A430QZ70_THESC</name>
<evidence type="ECO:0000256" key="2">
    <source>
        <dbReference type="SAM" id="Phobius"/>
    </source>
</evidence>
<feature type="transmembrane region" description="Helical" evidence="2">
    <location>
        <begin position="6"/>
        <end position="23"/>
    </location>
</feature>
<evidence type="ECO:0000313" key="3">
    <source>
        <dbReference type="EMBL" id="RTH00452.1"/>
    </source>
</evidence>
<dbReference type="EMBL" id="PELR01000395">
    <property type="protein sequence ID" value="RTH00452.1"/>
    <property type="molecule type" value="Genomic_DNA"/>
</dbReference>
<organism evidence="3 4">
    <name type="scientific">Thermus scotoductus</name>
    <dbReference type="NCBI Taxonomy" id="37636"/>
    <lineage>
        <taxon>Bacteria</taxon>
        <taxon>Thermotogati</taxon>
        <taxon>Deinococcota</taxon>
        <taxon>Deinococci</taxon>
        <taxon>Thermales</taxon>
        <taxon>Thermaceae</taxon>
        <taxon>Thermus</taxon>
    </lineage>
</organism>
<dbReference type="Proteomes" id="UP000286910">
    <property type="component" value="Unassembled WGS sequence"/>
</dbReference>
<feature type="region of interest" description="Disordered" evidence="1">
    <location>
        <begin position="37"/>
        <end position="82"/>
    </location>
</feature>
<dbReference type="RefSeq" id="WP_126190941.1">
    <property type="nucleotide sequence ID" value="NZ_PELR01000395.1"/>
</dbReference>
<keyword evidence="2" id="KW-0812">Transmembrane</keyword>
<evidence type="ECO:0000313" key="4">
    <source>
        <dbReference type="Proteomes" id="UP000286910"/>
    </source>
</evidence>
<evidence type="ECO:0000256" key="1">
    <source>
        <dbReference type="SAM" id="MobiDB-lite"/>
    </source>
</evidence>